<dbReference type="FunFam" id="3.30.160.60:FF:000446">
    <property type="entry name" value="Zinc finger protein"/>
    <property type="match status" value="1"/>
</dbReference>
<dbReference type="InterPro" id="IPR036236">
    <property type="entry name" value="Znf_C2H2_sf"/>
</dbReference>
<dbReference type="SMART" id="SM00355">
    <property type="entry name" value="ZnF_C2H2"/>
    <property type="match status" value="4"/>
</dbReference>
<dbReference type="FunFam" id="3.30.160.60:FF:000925">
    <property type="entry name" value="Zinc finger protein 668"/>
    <property type="match status" value="1"/>
</dbReference>
<dbReference type="GO" id="GO:0005634">
    <property type="term" value="C:nucleus"/>
    <property type="evidence" value="ECO:0007669"/>
    <property type="project" value="UniProtKB-SubCell"/>
</dbReference>
<feature type="domain" description="C2H2-type" evidence="10">
    <location>
        <begin position="381"/>
        <end position="407"/>
    </location>
</feature>
<evidence type="ECO:0000256" key="1">
    <source>
        <dbReference type="ARBA" id="ARBA00004123"/>
    </source>
</evidence>
<dbReference type="PANTHER" id="PTHR23235">
    <property type="entry name" value="KRUEPPEL-LIKE TRANSCRIPTION FACTOR"/>
    <property type="match status" value="1"/>
</dbReference>
<dbReference type="SUPFAM" id="SSF57667">
    <property type="entry name" value="beta-beta-alpha zinc fingers"/>
    <property type="match status" value="2"/>
</dbReference>
<dbReference type="Gene3D" id="3.30.160.60">
    <property type="entry name" value="Classic Zinc Finger"/>
    <property type="match status" value="4"/>
</dbReference>
<keyword evidence="3" id="KW-0677">Repeat</keyword>
<feature type="domain" description="C2H2-type" evidence="10">
    <location>
        <begin position="297"/>
        <end position="324"/>
    </location>
</feature>
<keyword evidence="6" id="KW-0539">Nucleus</keyword>
<dbReference type="OrthoDB" id="4772544at2759"/>
<comment type="subcellular location">
    <subcellularLocation>
        <location evidence="1">Nucleus</location>
    </subcellularLocation>
</comment>
<feature type="compositionally biased region" description="Basic and acidic residues" evidence="9">
    <location>
        <begin position="150"/>
        <end position="166"/>
    </location>
</feature>
<dbReference type="PROSITE" id="PS00028">
    <property type="entry name" value="ZINC_FINGER_C2H2_1"/>
    <property type="match status" value="4"/>
</dbReference>
<dbReference type="FunFam" id="3.30.160.60:FF:000688">
    <property type="entry name" value="zinc finger protein 197 isoform X1"/>
    <property type="match status" value="1"/>
</dbReference>
<feature type="region of interest" description="Disordered" evidence="9">
    <location>
        <begin position="127"/>
        <end position="169"/>
    </location>
</feature>
<dbReference type="GO" id="GO:0000978">
    <property type="term" value="F:RNA polymerase II cis-regulatory region sequence-specific DNA binding"/>
    <property type="evidence" value="ECO:0007669"/>
    <property type="project" value="TreeGrafter"/>
</dbReference>
<dbReference type="Pfam" id="PF00096">
    <property type="entry name" value="zf-C2H2"/>
    <property type="match status" value="3"/>
</dbReference>
<protein>
    <submittedName>
        <fullName evidence="11">Zinc finger protein 358</fullName>
    </submittedName>
</protein>
<evidence type="ECO:0000256" key="2">
    <source>
        <dbReference type="ARBA" id="ARBA00022723"/>
    </source>
</evidence>
<feature type="domain" description="C2H2-type" evidence="10">
    <location>
        <begin position="353"/>
        <end position="380"/>
    </location>
</feature>
<feature type="coiled-coil region" evidence="8">
    <location>
        <begin position="29"/>
        <end position="59"/>
    </location>
</feature>
<reference evidence="11 12" key="1">
    <citation type="journal article" date="2019" name="Sci. Rep.">
        <title>Orb-weaving spider Araneus ventricosus genome elucidates the spidroin gene catalogue.</title>
        <authorList>
            <person name="Kono N."/>
            <person name="Nakamura H."/>
            <person name="Ohtoshi R."/>
            <person name="Moran D.A.P."/>
            <person name="Shinohara A."/>
            <person name="Yoshida Y."/>
            <person name="Fujiwara M."/>
            <person name="Mori M."/>
            <person name="Tomita M."/>
            <person name="Arakawa K."/>
        </authorList>
    </citation>
    <scope>NUCLEOTIDE SEQUENCE [LARGE SCALE GENOMIC DNA]</scope>
</reference>
<dbReference type="PROSITE" id="PS50157">
    <property type="entry name" value="ZINC_FINGER_C2H2_2"/>
    <property type="match status" value="4"/>
</dbReference>
<evidence type="ECO:0000256" key="7">
    <source>
        <dbReference type="PROSITE-ProRule" id="PRU00042"/>
    </source>
</evidence>
<organism evidence="11 12">
    <name type="scientific">Araneus ventricosus</name>
    <name type="common">Orbweaver spider</name>
    <name type="synonym">Epeira ventricosa</name>
    <dbReference type="NCBI Taxonomy" id="182803"/>
    <lineage>
        <taxon>Eukaryota</taxon>
        <taxon>Metazoa</taxon>
        <taxon>Ecdysozoa</taxon>
        <taxon>Arthropoda</taxon>
        <taxon>Chelicerata</taxon>
        <taxon>Arachnida</taxon>
        <taxon>Araneae</taxon>
        <taxon>Araneomorphae</taxon>
        <taxon>Entelegynae</taxon>
        <taxon>Araneoidea</taxon>
        <taxon>Araneidae</taxon>
        <taxon>Araneus</taxon>
    </lineage>
</organism>
<evidence type="ECO:0000313" key="11">
    <source>
        <dbReference type="EMBL" id="GBM91442.1"/>
    </source>
</evidence>
<dbReference type="EMBL" id="BGPR01003705">
    <property type="protein sequence ID" value="GBM91442.1"/>
    <property type="molecule type" value="Genomic_DNA"/>
</dbReference>
<comment type="caution">
    <text evidence="11">The sequence shown here is derived from an EMBL/GenBank/DDBJ whole genome shotgun (WGS) entry which is preliminary data.</text>
</comment>
<sequence length="407" mass="45751">MEDFQCSWCSRRFYFKDGHFCFLKGKPDNEYSESDLDELEKLAERLEAATRNQDCTSDDFGYSSPKTQVHDIQLNSTPKSDRNFSTNSFFRDERVTSSPVSPFFTQCHGCSLDVASSDYHVSAHQSTFETSGESHVNTLVAPDETSQGDFCREDDNQSKPSEDFSSQKDSGCCNLGPVLQRKCKITNLGAYTSTCREKENKPSEFIRGREESYLDSISASATCIERDGNKAETQKGEDNKKIRDLLDKFTEVDDSSSNEIANNSAALVSVADAEAVSVAGPSGIHTQSHRTGKEKGFVCDVCGKVFGKKCNLHAHQRTHTGEKPFVCPNCDKRFTHQCNLKTHLRTHTLEKPFACSRCDKKFGQKHHLDDHFRTHTGEKPYKCKLCGMAFTNKSNCNKHYKRKHGGK</sequence>
<evidence type="ECO:0000256" key="5">
    <source>
        <dbReference type="ARBA" id="ARBA00022833"/>
    </source>
</evidence>
<gene>
    <name evidence="11" type="primary">ZNF358_2</name>
    <name evidence="11" type="ORF">AVEN_2390_1</name>
</gene>
<feature type="domain" description="C2H2-type" evidence="10">
    <location>
        <begin position="325"/>
        <end position="352"/>
    </location>
</feature>
<dbReference type="InterPro" id="IPR013087">
    <property type="entry name" value="Znf_C2H2_type"/>
</dbReference>
<dbReference type="GO" id="GO:0008270">
    <property type="term" value="F:zinc ion binding"/>
    <property type="evidence" value="ECO:0007669"/>
    <property type="project" value="UniProtKB-KW"/>
</dbReference>
<dbReference type="PANTHER" id="PTHR23235:SF142">
    <property type="entry name" value="ZINC FINGER PROTEIN 384"/>
    <property type="match status" value="1"/>
</dbReference>
<feature type="compositionally biased region" description="Polar residues" evidence="9">
    <location>
        <begin position="127"/>
        <end position="137"/>
    </location>
</feature>
<dbReference type="GO" id="GO:0000981">
    <property type="term" value="F:DNA-binding transcription factor activity, RNA polymerase II-specific"/>
    <property type="evidence" value="ECO:0007669"/>
    <property type="project" value="TreeGrafter"/>
</dbReference>
<dbReference type="Proteomes" id="UP000499080">
    <property type="component" value="Unassembled WGS sequence"/>
</dbReference>
<keyword evidence="4 7" id="KW-0863">Zinc-finger</keyword>
<evidence type="ECO:0000259" key="10">
    <source>
        <dbReference type="PROSITE" id="PS50157"/>
    </source>
</evidence>
<dbReference type="AlphaFoldDB" id="A0A4Y2JQ22"/>
<proteinExistence type="predicted"/>
<dbReference type="FunFam" id="3.30.160.60:FF:000744">
    <property type="entry name" value="zinc finger E-box-binding homeobox 1"/>
    <property type="match status" value="1"/>
</dbReference>
<evidence type="ECO:0000313" key="12">
    <source>
        <dbReference type="Proteomes" id="UP000499080"/>
    </source>
</evidence>
<evidence type="ECO:0000256" key="8">
    <source>
        <dbReference type="SAM" id="Coils"/>
    </source>
</evidence>
<accession>A0A4Y2JQ22</accession>
<evidence type="ECO:0000256" key="6">
    <source>
        <dbReference type="ARBA" id="ARBA00023242"/>
    </source>
</evidence>
<keyword evidence="12" id="KW-1185">Reference proteome</keyword>
<keyword evidence="8" id="KW-0175">Coiled coil</keyword>
<evidence type="ECO:0000256" key="9">
    <source>
        <dbReference type="SAM" id="MobiDB-lite"/>
    </source>
</evidence>
<keyword evidence="2" id="KW-0479">Metal-binding</keyword>
<evidence type="ECO:0000256" key="4">
    <source>
        <dbReference type="ARBA" id="ARBA00022771"/>
    </source>
</evidence>
<evidence type="ECO:0000256" key="3">
    <source>
        <dbReference type="ARBA" id="ARBA00022737"/>
    </source>
</evidence>
<name>A0A4Y2JQ22_ARAVE</name>
<keyword evidence="5" id="KW-0862">Zinc</keyword>